<evidence type="ECO:0000259" key="11">
    <source>
        <dbReference type="Pfam" id="PF08245"/>
    </source>
</evidence>
<dbReference type="InterPro" id="IPR036565">
    <property type="entry name" value="Mur-like_cat_sf"/>
</dbReference>
<name>A0ABT3TJA1_9GAMM</name>
<keyword evidence="7" id="KW-0547">Nucleotide-binding</keyword>
<dbReference type="SUPFAM" id="SSF53244">
    <property type="entry name" value="MurD-like peptide ligases, peptide-binding domain"/>
    <property type="match status" value="1"/>
</dbReference>
<feature type="domain" description="Mur ligase N-terminal catalytic" evidence="9">
    <location>
        <begin position="28"/>
        <end position="106"/>
    </location>
</feature>
<feature type="binding site" evidence="7">
    <location>
        <begin position="120"/>
        <end position="126"/>
    </location>
    <ligand>
        <name>ATP</name>
        <dbReference type="ChEBI" id="CHEBI:30616"/>
    </ligand>
</feature>
<dbReference type="GO" id="GO:0008765">
    <property type="term" value="F:UDP-N-acetylmuramoylalanyl-D-glutamate-2,6-diaminopimelate ligase activity"/>
    <property type="evidence" value="ECO:0007669"/>
    <property type="project" value="UniProtKB-EC"/>
</dbReference>
<evidence type="ECO:0000256" key="4">
    <source>
        <dbReference type="ARBA" id="ARBA00022984"/>
    </source>
</evidence>
<dbReference type="InterPro" id="IPR035911">
    <property type="entry name" value="MurE/MurF_N"/>
</dbReference>
<dbReference type="SUPFAM" id="SSF63418">
    <property type="entry name" value="MurE/MurF N-terminal domain"/>
    <property type="match status" value="1"/>
</dbReference>
<dbReference type="PANTHER" id="PTHR23135">
    <property type="entry name" value="MUR LIGASE FAMILY MEMBER"/>
    <property type="match status" value="1"/>
</dbReference>
<keyword evidence="2 7" id="KW-0132">Cell division</keyword>
<reference evidence="12" key="1">
    <citation type="submission" date="2019-02" db="EMBL/GenBank/DDBJ databases">
        <authorList>
            <person name="Li S.-H."/>
        </authorList>
    </citation>
    <scope>NUCLEOTIDE SEQUENCE</scope>
    <source>
        <strain evidence="12">IMCC14734</strain>
    </source>
</reference>
<dbReference type="PANTHER" id="PTHR23135:SF4">
    <property type="entry name" value="UDP-N-ACETYLMURAMOYL-L-ALANYL-D-GLUTAMATE--2,6-DIAMINOPIMELATE LIGASE MURE HOMOLOG, CHLOROPLASTIC"/>
    <property type="match status" value="1"/>
</dbReference>
<evidence type="ECO:0000256" key="6">
    <source>
        <dbReference type="ARBA" id="ARBA00023316"/>
    </source>
</evidence>
<comment type="PTM">
    <text evidence="7">Carboxylation is probably crucial for Mg(2+) binding and, consequently, for the gamma-phosphate positioning of ATP.</text>
</comment>
<dbReference type="Gene3D" id="3.40.1390.10">
    <property type="entry name" value="MurE/MurF, N-terminal domain"/>
    <property type="match status" value="1"/>
</dbReference>
<feature type="binding site" evidence="7">
    <location>
        <begin position="162"/>
        <end position="163"/>
    </location>
    <ligand>
        <name>UDP-N-acetyl-alpha-D-muramoyl-L-alanyl-D-glutamate</name>
        <dbReference type="ChEBI" id="CHEBI:83900"/>
    </ligand>
</feature>
<evidence type="ECO:0000259" key="10">
    <source>
        <dbReference type="Pfam" id="PF02875"/>
    </source>
</evidence>
<dbReference type="InterPro" id="IPR005761">
    <property type="entry name" value="UDP-N-AcMur-Glu-dNH2Pim_ligase"/>
</dbReference>
<keyword evidence="13" id="KW-1185">Reference proteome</keyword>
<dbReference type="HAMAP" id="MF_00208">
    <property type="entry name" value="MurE"/>
    <property type="match status" value="1"/>
</dbReference>
<feature type="modified residue" description="N6-carboxylysine" evidence="7">
    <location>
        <position position="229"/>
    </location>
</feature>
<dbReference type="InterPro" id="IPR004101">
    <property type="entry name" value="Mur_ligase_C"/>
</dbReference>
<dbReference type="EC" id="6.3.2.13" evidence="7"/>
<feature type="domain" description="Mur ligase central" evidence="11">
    <location>
        <begin position="118"/>
        <end position="320"/>
    </location>
</feature>
<dbReference type="NCBIfam" id="NF001126">
    <property type="entry name" value="PRK00139.1-4"/>
    <property type="match status" value="1"/>
</dbReference>
<keyword evidence="4 7" id="KW-0573">Peptidoglycan synthesis</keyword>
<keyword evidence="6 7" id="KW-0961">Cell wall biogenesis/degradation</keyword>
<dbReference type="SUPFAM" id="SSF53623">
    <property type="entry name" value="MurD-like peptide ligases, catalytic domain"/>
    <property type="match status" value="1"/>
</dbReference>
<accession>A0ABT3TJA1</accession>
<feature type="binding site" evidence="7">
    <location>
        <position position="33"/>
    </location>
    <ligand>
        <name>UDP-N-acetyl-alpha-D-muramoyl-L-alanyl-D-glutamate</name>
        <dbReference type="ChEBI" id="CHEBI:83900"/>
    </ligand>
</feature>
<evidence type="ECO:0000313" key="13">
    <source>
        <dbReference type="Proteomes" id="UP001143362"/>
    </source>
</evidence>
<comment type="pathway">
    <text evidence="7 8">Cell wall biogenesis; peptidoglycan biosynthesis.</text>
</comment>
<dbReference type="Pfam" id="PF02875">
    <property type="entry name" value="Mur_ligase_C"/>
    <property type="match status" value="1"/>
</dbReference>
<feature type="short sequence motif" description="Meso-diaminopimelate recognition motif" evidence="7">
    <location>
        <begin position="415"/>
        <end position="418"/>
    </location>
</feature>
<feature type="binding site" evidence="7">
    <location>
        <position position="161"/>
    </location>
    <ligand>
        <name>UDP-N-acetyl-alpha-D-muramoyl-L-alanyl-D-glutamate</name>
        <dbReference type="ChEBI" id="CHEBI:83900"/>
    </ligand>
</feature>
<comment type="cofactor">
    <cofactor evidence="7">
        <name>Mg(2+)</name>
        <dbReference type="ChEBI" id="CHEBI:18420"/>
    </cofactor>
</comment>
<organism evidence="12 13">
    <name type="scientific">Candidatus Litorirhabdus singularis</name>
    <dbReference type="NCBI Taxonomy" id="2518993"/>
    <lineage>
        <taxon>Bacteria</taxon>
        <taxon>Pseudomonadati</taxon>
        <taxon>Pseudomonadota</taxon>
        <taxon>Gammaproteobacteria</taxon>
        <taxon>Cellvibrionales</taxon>
        <taxon>Halieaceae</taxon>
        <taxon>Candidatus Litorirhabdus</taxon>
    </lineage>
</organism>
<dbReference type="Proteomes" id="UP001143362">
    <property type="component" value="Unassembled WGS sequence"/>
</dbReference>
<comment type="caution">
    <text evidence="7">Lacks conserved residue(s) required for the propagation of feature annotation.</text>
</comment>
<dbReference type="Gene3D" id="3.40.1190.10">
    <property type="entry name" value="Mur-like, catalytic domain"/>
    <property type="match status" value="1"/>
</dbReference>
<sequence length="500" mass="53077">MMAHQTMDSLAVPLERLVPELAGMAIEVQGLQLDSRRLQPGDAFLAVAGAQYDGRDFCEAAAAAGAAVILADVGLSDVQRRACGSTPVVEVAELGQRLSEIAAHFYGQPGEHLQLTAVTGTNGKTTVSQLLAQILRRAYGDCGVMGTLGAGLTGAVSEARNTTPDPVSVQAELAAWRESDVGYGVLEVSSHSLVQRRVSAVPFHSAIFTNLSHDHLDYHGDVHSYGMAKSQLFTEFDLHTAIINVDDPFSAALLPLVRPEAKLLTFSITGVAAQVAAHNVRFYDQGLHADIESPWGEGVLHSPLVGAFNLSNLLAALTAACDAGVPLEQVLEQAPHLQAAAGRMESVENLLGLQLIVDYAHTPDALEQALRALRPHCQGRLICVFGCGGDRDATKRPLMGQVASVEADLVIVTSDNPRGEDPQQIIEQVVEQIAHANAAELHTEVDRSRAIAMAVGEAVAGDCILVAGKGHESYQQVGEQRLPFSDVQQLRMAVASRASQ</sequence>
<feature type="binding site" evidence="7">
    <location>
        <position position="195"/>
    </location>
    <ligand>
        <name>UDP-N-acetyl-alpha-D-muramoyl-L-alanyl-D-glutamate</name>
        <dbReference type="ChEBI" id="CHEBI:83900"/>
    </ligand>
</feature>
<gene>
    <name evidence="7" type="primary">murE</name>
    <name evidence="12" type="ORF">EYC98_16200</name>
</gene>
<keyword evidence="7" id="KW-0963">Cytoplasm</keyword>
<keyword evidence="7" id="KW-0067">ATP-binding</keyword>
<evidence type="ECO:0000259" key="9">
    <source>
        <dbReference type="Pfam" id="PF01225"/>
    </source>
</evidence>
<keyword evidence="3 7" id="KW-0133">Cell shape</keyword>
<feature type="binding site" evidence="7">
    <location>
        <position position="189"/>
    </location>
    <ligand>
        <name>UDP-N-acetyl-alpha-D-muramoyl-L-alanyl-D-glutamate</name>
        <dbReference type="ChEBI" id="CHEBI:83900"/>
    </ligand>
</feature>
<evidence type="ECO:0000256" key="5">
    <source>
        <dbReference type="ARBA" id="ARBA00023306"/>
    </source>
</evidence>
<feature type="binding site" evidence="7">
    <location>
        <position position="35"/>
    </location>
    <ligand>
        <name>UDP-N-acetyl-alpha-D-muramoyl-L-alanyl-D-glutamate</name>
        <dbReference type="ChEBI" id="CHEBI:83900"/>
    </ligand>
</feature>
<feature type="domain" description="Mur ligase C-terminal" evidence="10">
    <location>
        <begin position="342"/>
        <end position="470"/>
    </location>
</feature>
<dbReference type="NCBIfam" id="NF001124">
    <property type="entry name" value="PRK00139.1-2"/>
    <property type="match status" value="1"/>
</dbReference>
<comment type="catalytic activity">
    <reaction evidence="7">
        <text>UDP-N-acetyl-alpha-D-muramoyl-L-alanyl-D-glutamate + meso-2,6-diaminopimelate + ATP = UDP-N-acetyl-alpha-D-muramoyl-L-alanyl-gamma-D-glutamyl-meso-2,6-diaminopimelate + ADP + phosphate + H(+)</text>
        <dbReference type="Rhea" id="RHEA:23676"/>
        <dbReference type="ChEBI" id="CHEBI:15378"/>
        <dbReference type="ChEBI" id="CHEBI:30616"/>
        <dbReference type="ChEBI" id="CHEBI:43474"/>
        <dbReference type="ChEBI" id="CHEBI:57791"/>
        <dbReference type="ChEBI" id="CHEBI:83900"/>
        <dbReference type="ChEBI" id="CHEBI:83905"/>
        <dbReference type="ChEBI" id="CHEBI:456216"/>
        <dbReference type="EC" id="6.3.2.13"/>
    </reaction>
</comment>
<dbReference type="NCBIfam" id="TIGR01085">
    <property type="entry name" value="murE"/>
    <property type="match status" value="1"/>
</dbReference>
<evidence type="ECO:0000256" key="1">
    <source>
        <dbReference type="ARBA" id="ARBA00005898"/>
    </source>
</evidence>
<comment type="caution">
    <text evidence="12">The sequence shown here is derived from an EMBL/GenBank/DDBJ whole genome shotgun (WGS) entry which is preliminary data.</text>
</comment>
<evidence type="ECO:0000313" key="12">
    <source>
        <dbReference type="EMBL" id="MCX2982407.1"/>
    </source>
</evidence>
<evidence type="ECO:0000256" key="3">
    <source>
        <dbReference type="ARBA" id="ARBA00022960"/>
    </source>
</evidence>
<protein>
    <recommendedName>
        <fullName evidence="7">UDP-N-acetylmuramoyl-L-alanyl-D-glutamate--2,6-diaminopimelate ligase</fullName>
        <ecNumber evidence="7">6.3.2.13</ecNumber>
    </recommendedName>
    <alternativeName>
        <fullName evidence="7">Meso-A2pm-adding enzyme</fullName>
    </alternativeName>
    <alternativeName>
        <fullName evidence="7">Meso-diaminopimelate-adding enzyme</fullName>
    </alternativeName>
    <alternativeName>
        <fullName evidence="7">UDP-MurNAc-L-Ala-D-Glu:meso-diaminopimelate ligase</fullName>
    </alternativeName>
    <alternativeName>
        <fullName evidence="7">UDP-MurNAc-tripeptide synthetase</fullName>
    </alternativeName>
    <alternativeName>
        <fullName evidence="7">UDP-N-acetylmuramyl-tripeptide synthetase</fullName>
    </alternativeName>
</protein>
<dbReference type="Pfam" id="PF08245">
    <property type="entry name" value="Mur_ligase_M"/>
    <property type="match status" value="1"/>
</dbReference>
<dbReference type="InterPro" id="IPR013221">
    <property type="entry name" value="Mur_ligase_cen"/>
</dbReference>
<evidence type="ECO:0000256" key="8">
    <source>
        <dbReference type="RuleBase" id="RU004135"/>
    </source>
</evidence>
<comment type="similarity">
    <text evidence="1 7">Belongs to the MurCDEF family. MurE subfamily.</text>
</comment>
<comment type="subcellular location">
    <subcellularLocation>
        <location evidence="7 8">Cytoplasm</location>
    </subcellularLocation>
</comment>
<dbReference type="Gene3D" id="3.90.190.20">
    <property type="entry name" value="Mur ligase, C-terminal domain"/>
    <property type="match status" value="1"/>
</dbReference>
<dbReference type="EMBL" id="SHNN01000003">
    <property type="protein sequence ID" value="MCX2982407.1"/>
    <property type="molecule type" value="Genomic_DNA"/>
</dbReference>
<dbReference type="InterPro" id="IPR036615">
    <property type="entry name" value="Mur_ligase_C_dom_sf"/>
</dbReference>
<keyword evidence="5 7" id="KW-0131">Cell cycle</keyword>
<proteinExistence type="inferred from homology"/>
<feature type="binding site" evidence="7">
    <location>
        <position position="197"/>
    </location>
    <ligand>
        <name>UDP-N-acetyl-alpha-D-muramoyl-L-alanyl-D-glutamate</name>
        <dbReference type="ChEBI" id="CHEBI:83900"/>
    </ligand>
</feature>
<dbReference type="Pfam" id="PF01225">
    <property type="entry name" value="Mur_ligase"/>
    <property type="match status" value="1"/>
</dbReference>
<keyword evidence="7" id="KW-0460">Magnesium</keyword>
<feature type="binding site" evidence="7">
    <location>
        <position position="468"/>
    </location>
    <ligand>
        <name>meso-2,6-diaminopimelate</name>
        <dbReference type="ChEBI" id="CHEBI:57791"/>
    </ligand>
</feature>
<feature type="binding site" evidence="7">
    <location>
        <position position="472"/>
    </location>
    <ligand>
        <name>meso-2,6-diaminopimelate</name>
        <dbReference type="ChEBI" id="CHEBI:57791"/>
    </ligand>
</feature>
<evidence type="ECO:0000256" key="7">
    <source>
        <dbReference type="HAMAP-Rule" id="MF_00208"/>
    </source>
</evidence>
<dbReference type="InterPro" id="IPR000713">
    <property type="entry name" value="Mur_ligase_N"/>
</dbReference>
<evidence type="ECO:0000256" key="2">
    <source>
        <dbReference type="ARBA" id="ARBA00022618"/>
    </source>
</evidence>
<feature type="binding site" evidence="7">
    <location>
        <position position="391"/>
    </location>
    <ligand>
        <name>meso-2,6-diaminopimelate</name>
        <dbReference type="ChEBI" id="CHEBI:57791"/>
    </ligand>
</feature>
<keyword evidence="7 12" id="KW-0436">Ligase</keyword>
<feature type="binding site" evidence="7">
    <location>
        <begin position="415"/>
        <end position="418"/>
    </location>
    <ligand>
        <name>meso-2,6-diaminopimelate</name>
        <dbReference type="ChEBI" id="CHEBI:57791"/>
    </ligand>
</feature>
<comment type="function">
    <text evidence="7">Catalyzes the addition of meso-diaminopimelic acid to the nucleotide precursor UDP-N-acetylmuramoyl-L-alanyl-D-glutamate (UMAG) in the biosynthesis of bacterial cell-wall peptidoglycan.</text>
</comment>